<dbReference type="EMBL" id="KI393052">
    <property type="protein sequence ID" value="ERN09074.1"/>
    <property type="molecule type" value="Genomic_DNA"/>
</dbReference>
<dbReference type="Gramene" id="ERN09074">
    <property type="protein sequence ID" value="ERN09074"/>
    <property type="gene ID" value="AMTR_s00163p00079110"/>
</dbReference>
<gene>
    <name evidence="1" type="ORF">AMTR_s00163p00079110</name>
</gene>
<dbReference type="HOGENOM" id="CLU_1878231_0_0_1"/>
<accession>W1PMQ0</accession>
<protein>
    <submittedName>
        <fullName evidence="1">Uncharacterized protein</fullName>
    </submittedName>
</protein>
<keyword evidence="2" id="KW-1185">Reference proteome</keyword>
<dbReference type="Proteomes" id="UP000017836">
    <property type="component" value="Unassembled WGS sequence"/>
</dbReference>
<reference evidence="2" key="1">
    <citation type="journal article" date="2013" name="Science">
        <title>The Amborella genome and the evolution of flowering plants.</title>
        <authorList>
            <consortium name="Amborella Genome Project"/>
        </authorList>
    </citation>
    <scope>NUCLEOTIDE SEQUENCE [LARGE SCALE GENOMIC DNA]</scope>
</reference>
<sequence>MDFISPILEIVTKYVIDFLIPQLGYSIQLKENVEALTDGTGKLKGRRDNERSALKAVERERRLPPGVVSDWLEVVEEIETTTETIKEEYRQGKICLKGLCTNCWTRYRLSKRATKLKLVADDKLATQFVVPKPQSP</sequence>
<evidence type="ECO:0000313" key="1">
    <source>
        <dbReference type="EMBL" id="ERN09074.1"/>
    </source>
</evidence>
<proteinExistence type="predicted"/>
<name>W1PMQ0_AMBTC</name>
<organism evidence="1 2">
    <name type="scientific">Amborella trichopoda</name>
    <dbReference type="NCBI Taxonomy" id="13333"/>
    <lineage>
        <taxon>Eukaryota</taxon>
        <taxon>Viridiplantae</taxon>
        <taxon>Streptophyta</taxon>
        <taxon>Embryophyta</taxon>
        <taxon>Tracheophyta</taxon>
        <taxon>Spermatophyta</taxon>
        <taxon>Magnoliopsida</taxon>
        <taxon>Amborellales</taxon>
        <taxon>Amborellaceae</taxon>
        <taxon>Amborella</taxon>
    </lineage>
</organism>
<evidence type="ECO:0000313" key="2">
    <source>
        <dbReference type="Proteomes" id="UP000017836"/>
    </source>
</evidence>
<dbReference type="AlphaFoldDB" id="W1PMQ0"/>